<keyword evidence="1" id="KW-1133">Transmembrane helix</keyword>
<evidence type="ECO:0000256" key="1">
    <source>
        <dbReference type="SAM" id="Phobius"/>
    </source>
</evidence>
<proteinExistence type="predicted"/>
<sequence>MPDRSLLATARLTGAALAAASVVVLWLWRGQTVGNPIVCAEHDGPFHVLKFLRLSRLLGPRLASIRTIERPHALLPQWIMERILISPDSARFAVEEVELIAGSQGVDMTVTLYDMDGRELFFSTDNFFPSTVYLGTDPAAPLSLRLEQEVWDGFWEEEKLTNPAAPRPVITGRFSDDDGVGSIRVAGWLANGDMALMGRAPLRFSFPNGSSPVSPDFEDWWGIVSPVAGGLWAYSAKGAGALPHALVSMPPKQHNVALAGGQIMINGHAEGGFAPIIALDGPYLPANA</sequence>
<dbReference type="Proteomes" id="UP000319897">
    <property type="component" value="Unassembled WGS sequence"/>
</dbReference>
<keyword evidence="3" id="KW-1185">Reference proteome</keyword>
<keyword evidence="1" id="KW-0472">Membrane</keyword>
<feature type="transmembrane region" description="Helical" evidence="1">
    <location>
        <begin position="12"/>
        <end position="28"/>
    </location>
</feature>
<dbReference type="RefSeq" id="WP_140929485.1">
    <property type="nucleotide sequence ID" value="NZ_VFSU01000034.1"/>
</dbReference>
<protein>
    <submittedName>
        <fullName evidence="2">Uncharacterized protein</fullName>
    </submittedName>
</protein>
<keyword evidence="1" id="KW-0812">Transmembrane</keyword>
<comment type="caution">
    <text evidence="2">The sequence shown here is derived from an EMBL/GenBank/DDBJ whole genome shotgun (WGS) entry which is preliminary data.</text>
</comment>
<dbReference type="EMBL" id="VFSU01000034">
    <property type="protein sequence ID" value="TPE58633.1"/>
    <property type="molecule type" value="Genomic_DNA"/>
</dbReference>
<evidence type="ECO:0000313" key="3">
    <source>
        <dbReference type="Proteomes" id="UP000319897"/>
    </source>
</evidence>
<organism evidence="2 3">
    <name type="scientific">Sandaracinobacter neustonicus</name>
    <dbReference type="NCBI Taxonomy" id="1715348"/>
    <lineage>
        <taxon>Bacteria</taxon>
        <taxon>Pseudomonadati</taxon>
        <taxon>Pseudomonadota</taxon>
        <taxon>Alphaproteobacteria</taxon>
        <taxon>Sphingomonadales</taxon>
        <taxon>Sphingosinicellaceae</taxon>
        <taxon>Sandaracinobacter</taxon>
    </lineage>
</organism>
<dbReference type="AlphaFoldDB" id="A0A501XEA5"/>
<name>A0A501XEA5_9SPHN</name>
<gene>
    <name evidence="2" type="ORF">FJQ54_16400</name>
</gene>
<reference evidence="2 3" key="1">
    <citation type="submission" date="2019-06" db="EMBL/GenBank/DDBJ databases">
        <authorList>
            <person name="Lee I."/>
            <person name="Jang G.I."/>
            <person name="Hwang C.Y."/>
        </authorList>
    </citation>
    <scope>NUCLEOTIDE SEQUENCE [LARGE SCALE GENOMIC DNA]</scope>
    <source>
        <strain evidence="2 3">PAMC 28131</strain>
    </source>
</reference>
<evidence type="ECO:0000313" key="2">
    <source>
        <dbReference type="EMBL" id="TPE58633.1"/>
    </source>
</evidence>
<accession>A0A501XEA5</accession>